<dbReference type="InterPro" id="IPR007119">
    <property type="entry name" value="Phage_tail_spike_N"/>
</dbReference>
<feature type="region of interest" description="Disordered" evidence="1">
    <location>
        <begin position="514"/>
        <end position="599"/>
    </location>
</feature>
<dbReference type="EMBL" id="BK015367">
    <property type="protein sequence ID" value="DAE03484.1"/>
    <property type="molecule type" value="Genomic_DNA"/>
</dbReference>
<feature type="compositionally biased region" description="Low complexity" evidence="1">
    <location>
        <begin position="589"/>
        <end position="598"/>
    </location>
</feature>
<evidence type="ECO:0000259" key="2">
    <source>
        <dbReference type="Pfam" id="PF06605"/>
    </source>
</evidence>
<reference evidence="3" key="1">
    <citation type="journal article" date="2021" name="Proc. Natl. Acad. Sci. U.S.A.">
        <title>A Catalog of Tens of Thousands of Viruses from Human Metagenomes Reveals Hidden Associations with Chronic Diseases.</title>
        <authorList>
            <person name="Tisza M.J."/>
            <person name="Buck C.B."/>
        </authorList>
    </citation>
    <scope>NUCLEOTIDE SEQUENCE</scope>
    <source>
        <strain evidence="3">CtPat53</strain>
    </source>
</reference>
<evidence type="ECO:0000313" key="3">
    <source>
        <dbReference type="EMBL" id="DAE03484.1"/>
    </source>
</evidence>
<accession>A0A8S5PB92</accession>
<dbReference type="NCBIfam" id="TIGR01665">
    <property type="entry name" value="put_anti_recept"/>
    <property type="match status" value="1"/>
</dbReference>
<feature type="domain" description="Tail spike" evidence="2">
    <location>
        <begin position="201"/>
        <end position="448"/>
    </location>
</feature>
<proteinExistence type="predicted"/>
<sequence>MPRDLPGRAEYENERGGSDRHYAGLWAAICQFGHGNRRDTVQNHGDALSYAADPGGRTAGDRQRLFHGHAGRGKCAGSVRGRLVAVYPGAGQPVGPERRQRKPAGQRAVQGAVFMIEVYDLNLKRTAVLQNAFGGEEEEVLNDVPSYSFRIPSGDEKCRYLQKRHFVRANSGAMYRIMELEETNDDAMGVTAVTCEGVLGTLADTLIFGDVTRDNVSTRENLLWALSYRNDWQLGECDFEELYSYGFSNEHLLPIVQAIPQPITQYYRFETDTSRYPWRLSLKKIDPQGSPDFRVMKGLNWLSSRKTQSSEKAVTRLYCLGSGEGVNQTNIRDVNGGQPYLLAEPEAIERYGLIDGLYVDRKMEDAGELLAMGKQLLKESSRERVEYDVDAAEIGLTLAQNARVGRTILFAPDNYRTYITKVKRYDDEPGRVELTIANQPGDLAKELADIAQRQRIESTYSQGATQIWGSPMSGNADAENPLVYPLYIPKNIKIMNEVQLKVKVERFRGDFKMAASGGGSTRTSGASGGGSYTSEEGGQETATTETKITQVRWDGDTGYSGREETGAAEGSTGYTQPGCTAAGSHRHSVSGTTTGESGTHYHVITNHRHSLGGHSHKMSHTHPLNLTLSFTVPALTITLPGHKHRVSLGGHTHSVTIPNHTHDLTYGIVRGKETPKAAVLLINGEERLSIGTDFEGDITAYLAGEDGKIPRGRYINIGIRPDMAAYISITPTAIGFIQSKTGGQY</sequence>
<name>A0A8S5PB92_9CAUD</name>
<evidence type="ECO:0000256" key="1">
    <source>
        <dbReference type="SAM" id="MobiDB-lite"/>
    </source>
</evidence>
<feature type="compositionally biased region" description="Low complexity" evidence="1">
    <location>
        <begin position="532"/>
        <end position="546"/>
    </location>
</feature>
<organism evidence="3">
    <name type="scientific">Siphoviridae sp. ctPat53</name>
    <dbReference type="NCBI Taxonomy" id="2825486"/>
    <lineage>
        <taxon>Viruses</taxon>
        <taxon>Duplodnaviria</taxon>
        <taxon>Heunggongvirae</taxon>
        <taxon>Uroviricota</taxon>
        <taxon>Caudoviricetes</taxon>
    </lineage>
</organism>
<dbReference type="InterPro" id="IPR010572">
    <property type="entry name" value="Tail_dom"/>
</dbReference>
<protein>
    <submittedName>
        <fullName evidence="3">Tail protein</fullName>
    </submittedName>
</protein>
<dbReference type="Pfam" id="PF06605">
    <property type="entry name" value="Prophage_tail"/>
    <property type="match status" value="1"/>
</dbReference>
<feature type="compositionally biased region" description="Gly residues" evidence="1">
    <location>
        <begin position="516"/>
        <end position="531"/>
    </location>
</feature>